<reference evidence="2 3" key="1">
    <citation type="submission" date="2024-02" db="EMBL/GenBank/DDBJ databases">
        <authorList>
            <person name="Vignale AGUSTIN F."/>
            <person name="Sosa J E."/>
            <person name="Modenutti C."/>
        </authorList>
    </citation>
    <scope>NUCLEOTIDE SEQUENCE [LARGE SCALE GENOMIC DNA]</scope>
</reference>
<comment type="caution">
    <text evidence="2">The sequence shown here is derived from an EMBL/GenBank/DDBJ whole genome shotgun (WGS) entry which is preliminary data.</text>
</comment>
<dbReference type="Proteomes" id="UP001642360">
    <property type="component" value="Unassembled WGS sequence"/>
</dbReference>
<feature type="region of interest" description="Disordered" evidence="1">
    <location>
        <begin position="17"/>
        <end position="48"/>
    </location>
</feature>
<keyword evidence="3" id="KW-1185">Reference proteome</keyword>
<name>A0ABC8SKC2_9AQUA</name>
<organism evidence="2 3">
    <name type="scientific">Ilex paraguariensis</name>
    <name type="common">yerba mate</name>
    <dbReference type="NCBI Taxonomy" id="185542"/>
    <lineage>
        <taxon>Eukaryota</taxon>
        <taxon>Viridiplantae</taxon>
        <taxon>Streptophyta</taxon>
        <taxon>Embryophyta</taxon>
        <taxon>Tracheophyta</taxon>
        <taxon>Spermatophyta</taxon>
        <taxon>Magnoliopsida</taxon>
        <taxon>eudicotyledons</taxon>
        <taxon>Gunneridae</taxon>
        <taxon>Pentapetalae</taxon>
        <taxon>asterids</taxon>
        <taxon>campanulids</taxon>
        <taxon>Aquifoliales</taxon>
        <taxon>Aquifoliaceae</taxon>
        <taxon>Ilex</taxon>
    </lineage>
</organism>
<sequence>LFSDVLQPVNGCYLRRTPYPPSQRLDQDPASSSTEIQPLHPTSQRFCPKSIQNTGNGELGYLWSSPVQSSAHQFLIN</sequence>
<proteinExistence type="predicted"/>
<dbReference type="EMBL" id="CAUOFW020002860">
    <property type="protein sequence ID" value="CAK9156476.1"/>
    <property type="molecule type" value="Genomic_DNA"/>
</dbReference>
<protein>
    <submittedName>
        <fullName evidence="2">Uncharacterized protein</fullName>
    </submittedName>
</protein>
<evidence type="ECO:0000256" key="1">
    <source>
        <dbReference type="SAM" id="MobiDB-lite"/>
    </source>
</evidence>
<dbReference type="AlphaFoldDB" id="A0ABC8SKC2"/>
<feature type="non-terminal residue" evidence="2">
    <location>
        <position position="1"/>
    </location>
</feature>
<accession>A0ABC8SKC2</accession>
<evidence type="ECO:0000313" key="2">
    <source>
        <dbReference type="EMBL" id="CAK9156476.1"/>
    </source>
</evidence>
<gene>
    <name evidence="2" type="ORF">ILEXP_LOCUS25021</name>
</gene>
<feature type="compositionally biased region" description="Polar residues" evidence="1">
    <location>
        <begin position="29"/>
        <end position="48"/>
    </location>
</feature>
<evidence type="ECO:0000313" key="3">
    <source>
        <dbReference type="Proteomes" id="UP001642360"/>
    </source>
</evidence>